<dbReference type="InterPro" id="IPR050068">
    <property type="entry name" value="MurA_subfamily"/>
</dbReference>
<evidence type="ECO:0000256" key="7">
    <source>
        <dbReference type="ARBA" id="ARBA00022984"/>
    </source>
</evidence>
<gene>
    <name evidence="12" type="primary">murA</name>
    <name evidence="14" type="ORF">SAMN05216180_1057</name>
</gene>
<name>A0A1H8A168_9FIRM</name>
<evidence type="ECO:0000256" key="4">
    <source>
        <dbReference type="ARBA" id="ARBA00022618"/>
    </source>
</evidence>
<keyword evidence="3 12" id="KW-0963">Cytoplasm</keyword>
<dbReference type="InterPro" id="IPR001986">
    <property type="entry name" value="Enolpyruvate_Tfrase_dom"/>
</dbReference>
<evidence type="ECO:0000256" key="10">
    <source>
        <dbReference type="ARBA" id="ARBA00038367"/>
    </source>
</evidence>
<comment type="caution">
    <text evidence="12">Lacks conserved residue(s) required for the propagation of feature annotation.</text>
</comment>
<evidence type="ECO:0000256" key="5">
    <source>
        <dbReference type="ARBA" id="ARBA00022679"/>
    </source>
</evidence>
<dbReference type="GO" id="GO:0009252">
    <property type="term" value="P:peptidoglycan biosynthetic process"/>
    <property type="evidence" value="ECO:0007669"/>
    <property type="project" value="UniProtKB-UniRule"/>
</dbReference>
<dbReference type="GO" id="GO:0071555">
    <property type="term" value="P:cell wall organization"/>
    <property type="evidence" value="ECO:0007669"/>
    <property type="project" value="UniProtKB-KW"/>
</dbReference>
<proteinExistence type="inferred from homology"/>
<dbReference type="GO" id="GO:0008360">
    <property type="term" value="P:regulation of cell shape"/>
    <property type="evidence" value="ECO:0007669"/>
    <property type="project" value="UniProtKB-KW"/>
</dbReference>
<keyword evidence="6 12" id="KW-0133">Cell shape</keyword>
<evidence type="ECO:0000256" key="3">
    <source>
        <dbReference type="ARBA" id="ARBA00022490"/>
    </source>
</evidence>
<dbReference type="OrthoDB" id="9803760at2"/>
<evidence type="ECO:0000256" key="1">
    <source>
        <dbReference type="ARBA" id="ARBA00004496"/>
    </source>
</evidence>
<dbReference type="EMBL" id="FOCG01000001">
    <property type="protein sequence ID" value="SEM64662.1"/>
    <property type="molecule type" value="Genomic_DNA"/>
</dbReference>
<keyword evidence="15" id="KW-1185">Reference proteome</keyword>
<dbReference type="NCBIfam" id="NF009470">
    <property type="entry name" value="PRK12830.1"/>
    <property type="match status" value="1"/>
</dbReference>
<dbReference type="NCBIfam" id="NF006873">
    <property type="entry name" value="PRK09369.1"/>
    <property type="match status" value="1"/>
</dbReference>
<dbReference type="UniPathway" id="UPA00219"/>
<dbReference type="InterPro" id="IPR005750">
    <property type="entry name" value="UDP_GlcNAc_COvinyl_MurA"/>
</dbReference>
<dbReference type="NCBIfam" id="TIGR01072">
    <property type="entry name" value="murA"/>
    <property type="match status" value="1"/>
</dbReference>
<feature type="active site" description="Proton donor" evidence="12">
    <location>
        <position position="117"/>
    </location>
</feature>
<evidence type="ECO:0000256" key="8">
    <source>
        <dbReference type="ARBA" id="ARBA00023306"/>
    </source>
</evidence>
<feature type="binding site" evidence="12">
    <location>
        <position position="93"/>
    </location>
    <ligand>
        <name>UDP-N-acetyl-alpha-D-glucosamine</name>
        <dbReference type="ChEBI" id="CHEBI:57705"/>
    </ligand>
</feature>
<dbReference type="Gene3D" id="3.65.10.10">
    <property type="entry name" value="Enolpyruvate transferase domain"/>
    <property type="match status" value="2"/>
</dbReference>
<keyword evidence="7 12" id="KW-0573">Peptidoglycan synthesis</keyword>
<dbReference type="Pfam" id="PF00275">
    <property type="entry name" value="EPSP_synthase"/>
    <property type="match status" value="1"/>
</dbReference>
<dbReference type="InterPro" id="IPR013792">
    <property type="entry name" value="RNA3'P_cycl/enolpyr_Trfase_a/b"/>
</dbReference>
<comment type="similarity">
    <text evidence="10 12">Belongs to the EPSP synthase family. MurA subfamily.</text>
</comment>
<evidence type="ECO:0000256" key="12">
    <source>
        <dbReference type="HAMAP-Rule" id="MF_00111"/>
    </source>
</evidence>
<dbReference type="EC" id="2.5.1.7" evidence="12"/>
<protein>
    <recommendedName>
        <fullName evidence="12">UDP-N-acetylglucosamine 1-carboxyvinyltransferase</fullName>
        <ecNumber evidence="12">2.5.1.7</ecNumber>
    </recommendedName>
    <alternativeName>
        <fullName evidence="12">Enoylpyruvate transferase</fullName>
    </alternativeName>
    <alternativeName>
        <fullName evidence="12">UDP-N-acetylglucosamine enolpyruvyl transferase</fullName>
        <shortName evidence="12">EPT</shortName>
    </alternativeName>
</protein>
<keyword evidence="5 12" id="KW-0808">Transferase</keyword>
<comment type="subcellular location">
    <subcellularLocation>
        <location evidence="1 12">Cytoplasm</location>
    </subcellularLocation>
</comment>
<organism evidence="14 15">
    <name type="scientific">Hydrogenoanaerobacterium saccharovorans</name>
    <dbReference type="NCBI Taxonomy" id="474960"/>
    <lineage>
        <taxon>Bacteria</taxon>
        <taxon>Bacillati</taxon>
        <taxon>Bacillota</taxon>
        <taxon>Clostridia</taxon>
        <taxon>Eubacteriales</taxon>
        <taxon>Oscillospiraceae</taxon>
        <taxon>Hydrogenoanaerobacterium</taxon>
    </lineage>
</organism>
<evidence type="ECO:0000313" key="14">
    <source>
        <dbReference type="EMBL" id="SEM64662.1"/>
    </source>
</evidence>
<dbReference type="SUPFAM" id="SSF55205">
    <property type="entry name" value="EPT/RTPC-like"/>
    <property type="match status" value="1"/>
</dbReference>
<feature type="binding site" evidence="12">
    <location>
        <begin position="22"/>
        <end position="23"/>
    </location>
    <ligand>
        <name>phosphoenolpyruvate</name>
        <dbReference type="ChEBI" id="CHEBI:58702"/>
    </ligand>
</feature>
<evidence type="ECO:0000256" key="6">
    <source>
        <dbReference type="ARBA" id="ARBA00022960"/>
    </source>
</evidence>
<evidence type="ECO:0000256" key="9">
    <source>
        <dbReference type="ARBA" id="ARBA00023316"/>
    </source>
</evidence>
<evidence type="ECO:0000256" key="11">
    <source>
        <dbReference type="ARBA" id="ARBA00047527"/>
    </source>
</evidence>
<feature type="binding site" evidence="12">
    <location>
        <begin position="122"/>
        <end position="126"/>
    </location>
    <ligand>
        <name>UDP-N-acetyl-alpha-D-glucosamine</name>
        <dbReference type="ChEBI" id="CHEBI:57705"/>
    </ligand>
</feature>
<reference evidence="14 15" key="1">
    <citation type="submission" date="2016-10" db="EMBL/GenBank/DDBJ databases">
        <authorList>
            <person name="de Groot N.N."/>
        </authorList>
    </citation>
    <scope>NUCLEOTIDE SEQUENCE [LARGE SCALE GENOMIC DNA]</scope>
    <source>
        <strain evidence="14 15">CGMCC 1.5070</strain>
    </source>
</reference>
<dbReference type="PANTHER" id="PTHR43783:SF2">
    <property type="entry name" value="UDP-N-ACETYLGLUCOSAMINE 1-CARBOXYVINYLTRANSFERASE 2"/>
    <property type="match status" value="1"/>
</dbReference>
<feature type="binding site" evidence="12">
    <location>
        <position position="327"/>
    </location>
    <ligand>
        <name>UDP-N-acetyl-alpha-D-glucosamine</name>
        <dbReference type="ChEBI" id="CHEBI:57705"/>
    </ligand>
</feature>
<sequence>MEKFIVEGGARLQGEVEISGAKNAAVAIIPAVILADEPCVIENIPSISDVSILFKILSEMGAKIRPINGSSVEIDATQNISPTVPYELARNMRASYYFLGALLGKYNKAEVSMPGGCDFGVRPIDQHIKGFESLGATVSVDHGMIDARTDCLMGGHIYFDVVSVGATINVMLAAVKAKGLTILENVAKEPHIVDLANFLNSMGADIRGAGTDVIKIHGVDFLRGTTYSIIPDQIEAGTYMVAAAATCGDVLIKNVIPKHLESISAKLIKAGVSVVEFDDSIRISRKGTLEKISLKTMPHPGFPTDMQPQMTTLLTVASGTSIVTEGVWDNRFKYVDELRRMGANIQVDGKVAVIEGVASLTAAPVKATDLRAGAAMLIAALMAHGTTEIEEIHHIERGYENIIEKLRELGANIKKVEVPDAIIEKAI</sequence>
<keyword evidence="8 12" id="KW-0131">Cell cycle</keyword>
<keyword evidence="9 12" id="KW-0961">Cell wall biogenesis/degradation</keyword>
<dbReference type="Proteomes" id="UP000199158">
    <property type="component" value="Unassembled WGS sequence"/>
</dbReference>
<feature type="binding site" evidence="12">
    <location>
        <position position="305"/>
    </location>
    <ligand>
        <name>UDP-N-acetyl-alpha-D-glucosamine</name>
        <dbReference type="ChEBI" id="CHEBI:57705"/>
    </ligand>
</feature>
<feature type="modified residue" description="2-(S-cysteinyl)pyruvic acid O-phosphothioketal" evidence="12">
    <location>
        <position position="117"/>
    </location>
</feature>
<dbReference type="GO" id="GO:0019277">
    <property type="term" value="P:UDP-N-acetylgalactosamine biosynthetic process"/>
    <property type="evidence" value="ECO:0007669"/>
    <property type="project" value="InterPro"/>
</dbReference>
<dbReference type="HAMAP" id="MF_00111">
    <property type="entry name" value="MurA"/>
    <property type="match status" value="1"/>
</dbReference>
<keyword evidence="4 12" id="KW-0132">Cell division</keyword>
<accession>A0A1H8A168</accession>
<evidence type="ECO:0000256" key="2">
    <source>
        <dbReference type="ARBA" id="ARBA00004752"/>
    </source>
</evidence>
<dbReference type="STRING" id="474960.SAMN05216180_1057"/>
<evidence type="ECO:0000313" key="15">
    <source>
        <dbReference type="Proteomes" id="UP000199158"/>
    </source>
</evidence>
<comment type="function">
    <text evidence="12">Cell wall formation. Adds enolpyruvyl to UDP-N-acetylglucosamine.</text>
</comment>
<dbReference type="RefSeq" id="WP_092752347.1">
    <property type="nucleotide sequence ID" value="NZ_FOCG01000001.1"/>
</dbReference>
<dbReference type="GO" id="GO:0051301">
    <property type="term" value="P:cell division"/>
    <property type="evidence" value="ECO:0007669"/>
    <property type="project" value="UniProtKB-KW"/>
</dbReference>
<dbReference type="FunFam" id="3.65.10.10:FF:000001">
    <property type="entry name" value="UDP-N-acetylglucosamine 1-carboxyvinyltransferase"/>
    <property type="match status" value="1"/>
</dbReference>
<dbReference type="GO" id="GO:0008760">
    <property type="term" value="F:UDP-N-acetylglucosamine 1-carboxyvinyltransferase activity"/>
    <property type="evidence" value="ECO:0007669"/>
    <property type="project" value="UniProtKB-UniRule"/>
</dbReference>
<comment type="catalytic activity">
    <reaction evidence="11 12">
        <text>phosphoenolpyruvate + UDP-N-acetyl-alpha-D-glucosamine = UDP-N-acetyl-3-O-(1-carboxyvinyl)-alpha-D-glucosamine + phosphate</text>
        <dbReference type="Rhea" id="RHEA:18681"/>
        <dbReference type="ChEBI" id="CHEBI:43474"/>
        <dbReference type="ChEBI" id="CHEBI:57705"/>
        <dbReference type="ChEBI" id="CHEBI:58702"/>
        <dbReference type="ChEBI" id="CHEBI:68483"/>
        <dbReference type="EC" id="2.5.1.7"/>
    </reaction>
</comment>
<dbReference type="PANTHER" id="PTHR43783">
    <property type="entry name" value="UDP-N-ACETYLGLUCOSAMINE 1-CARBOXYVINYLTRANSFERASE"/>
    <property type="match status" value="1"/>
</dbReference>
<dbReference type="AlphaFoldDB" id="A0A1H8A168"/>
<keyword evidence="12" id="KW-0670">Pyruvate</keyword>
<dbReference type="CDD" id="cd01555">
    <property type="entry name" value="UdpNAET"/>
    <property type="match status" value="1"/>
</dbReference>
<comment type="pathway">
    <text evidence="2 12">Cell wall biogenesis; peptidoglycan biosynthesis.</text>
</comment>
<dbReference type="GO" id="GO:0005737">
    <property type="term" value="C:cytoplasm"/>
    <property type="evidence" value="ECO:0007669"/>
    <property type="project" value="UniProtKB-SubCell"/>
</dbReference>
<feature type="domain" description="Enolpyruvate transferase" evidence="13">
    <location>
        <begin position="6"/>
        <end position="406"/>
    </location>
</feature>
<evidence type="ECO:0000259" key="13">
    <source>
        <dbReference type="Pfam" id="PF00275"/>
    </source>
</evidence>
<dbReference type="InterPro" id="IPR036968">
    <property type="entry name" value="Enolpyruvate_Tfrase_sf"/>
</dbReference>